<reference evidence="1" key="2">
    <citation type="submission" date="2020-05" db="UniProtKB">
        <authorList>
            <consortium name="EnsemblMetazoa"/>
        </authorList>
    </citation>
    <scope>IDENTIFICATION</scope>
    <source>
        <strain evidence="1">IAEA</strain>
    </source>
</reference>
<sequence>MNEVIIWQSVEMTGRQAAFTNDVVLALKGYSNIPRVNNSSLYSSMRLFNYGSIIQVRWSWPLHNPPIDTPTGDTEKQCSKSLTDAVTVNSPTNVLTVDKIRS</sequence>
<keyword evidence="2" id="KW-1185">Reference proteome</keyword>
<dbReference type="EMBL" id="JXJN01027054">
    <property type="status" value="NOT_ANNOTATED_CDS"/>
    <property type="molecule type" value="Genomic_DNA"/>
</dbReference>
<dbReference type="VEuPathDB" id="VectorBase:GPPI050756"/>
<evidence type="ECO:0000313" key="2">
    <source>
        <dbReference type="Proteomes" id="UP000092460"/>
    </source>
</evidence>
<evidence type="ECO:0000313" key="1">
    <source>
        <dbReference type="EnsemblMetazoa" id="GPPI050756-PA"/>
    </source>
</evidence>
<proteinExistence type="predicted"/>
<protein>
    <submittedName>
        <fullName evidence="1">Uncharacterized protein</fullName>
    </submittedName>
</protein>
<dbReference type="EnsemblMetazoa" id="GPPI050756-RA">
    <property type="protein sequence ID" value="GPPI050756-PA"/>
    <property type="gene ID" value="GPPI050756"/>
</dbReference>
<dbReference type="AlphaFoldDB" id="A0A1B0C6V5"/>
<organism evidence="1 2">
    <name type="scientific">Glossina palpalis gambiensis</name>
    <dbReference type="NCBI Taxonomy" id="67801"/>
    <lineage>
        <taxon>Eukaryota</taxon>
        <taxon>Metazoa</taxon>
        <taxon>Ecdysozoa</taxon>
        <taxon>Arthropoda</taxon>
        <taxon>Hexapoda</taxon>
        <taxon>Insecta</taxon>
        <taxon>Pterygota</taxon>
        <taxon>Neoptera</taxon>
        <taxon>Endopterygota</taxon>
        <taxon>Diptera</taxon>
        <taxon>Brachycera</taxon>
        <taxon>Muscomorpha</taxon>
        <taxon>Hippoboscoidea</taxon>
        <taxon>Glossinidae</taxon>
        <taxon>Glossina</taxon>
    </lineage>
</organism>
<accession>A0A1B0C6V5</accession>
<name>A0A1B0C6V5_9MUSC</name>
<reference evidence="2" key="1">
    <citation type="submission" date="2015-01" db="EMBL/GenBank/DDBJ databases">
        <authorList>
            <person name="Aksoy S."/>
            <person name="Warren W."/>
            <person name="Wilson R.K."/>
        </authorList>
    </citation>
    <scope>NUCLEOTIDE SEQUENCE [LARGE SCALE GENOMIC DNA]</scope>
    <source>
        <strain evidence="2">IAEA</strain>
    </source>
</reference>
<dbReference type="Proteomes" id="UP000092460">
    <property type="component" value="Unassembled WGS sequence"/>
</dbReference>